<feature type="region of interest" description="Disordered" evidence="1">
    <location>
        <begin position="367"/>
        <end position="406"/>
    </location>
</feature>
<dbReference type="AlphaFoldDB" id="A0A1V8T8P7"/>
<evidence type="ECO:0000256" key="1">
    <source>
        <dbReference type="SAM" id="MobiDB-lite"/>
    </source>
</evidence>
<accession>A0A1V8T8P7</accession>
<feature type="compositionally biased region" description="Basic and acidic residues" evidence="1">
    <location>
        <begin position="381"/>
        <end position="391"/>
    </location>
</feature>
<gene>
    <name evidence="3" type="ORF">B0A48_06578</name>
</gene>
<evidence type="ECO:0000313" key="4">
    <source>
        <dbReference type="Proteomes" id="UP000192596"/>
    </source>
</evidence>
<evidence type="ECO:0000259" key="2">
    <source>
        <dbReference type="Pfam" id="PF24625"/>
    </source>
</evidence>
<sequence length="406" mass="46388">MGPMTEDVVFVEALSFFGTVKKEIGDDERKPYQRKKSMARAEDEDHADSPQPSKKPVKREIQRPDGTVVARPRPIKRDYDSDDERLIQLKQMGHADTYVATQLAKEGRVKYNARTISGRWQRIRKVLEEKEEEQLDEELTDWHEGEARSDDTLETIIQQVERKIQQEKDRLHARKWREVSQHFANVTLKRKYTANACEERWHALMTGTADLPIEHDPDKEGRARKREQRQLERQARRATAAAEAQEVEDSKQRARELIEESKAVKKEDAELVRAEKEAARIEERKLRNKIKNAGVAAKKQLIANKEAWLAYNRAEIAWEKAKMRATAHIRKHGVRAKVVSKVIVVDRYKDDSEVGLSADHAVIINGNGAVDSTAGGSAGESRGEKRAHPDVDDGEATAWKRARSTA</sequence>
<organism evidence="3 4">
    <name type="scientific">Cryoendolithus antarcticus</name>
    <dbReference type="NCBI Taxonomy" id="1507870"/>
    <lineage>
        <taxon>Eukaryota</taxon>
        <taxon>Fungi</taxon>
        <taxon>Dikarya</taxon>
        <taxon>Ascomycota</taxon>
        <taxon>Pezizomycotina</taxon>
        <taxon>Dothideomycetes</taxon>
        <taxon>Dothideomycetidae</taxon>
        <taxon>Cladosporiales</taxon>
        <taxon>Cladosporiaceae</taxon>
        <taxon>Cryoendolithus</taxon>
    </lineage>
</organism>
<reference evidence="4" key="1">
    <citation type="submission" date="2017-03" db="EMBL/GenBank/DDBJ databases">
        <title>Genomes of endolithic fungi from Antarctica.</title>
        <authorList>
            <person name="Coleine C."/>
            <person name="Masonjones S."/>
            <person name="Stajich J.E."/>
        </authorList>
    </citation>
    <scope>NUCLEOTIDE SEQUENCE [LARGE SCALE GENOMIC DNA]</scope>
    <source>
        <strain evidence="4">CCFEE 5527</strain>
    </source>
</reference>
<name>A0A1V8T8P7_9PEZI</name>
<dbReference type="InParanoid" id="A0A1V8T8P7"/>
<comment type="caution">
    <text evidence="3">The sequence shown here is derived from an EMBL/GenBank/DDBJ whole genome shotgun (WGS) entry which is preliminary data.</text>
</comment>
<protein>
    <recommendedName>
        <fullName evidence="2">DUF7626 domain-containing protein</fullName>
    </recommendedName>
</protein>
<feature type="domain" description="DUF7626" evidence="2">
    <location>
        <begin position="78"/>
        <end position="132"/>
    </location>
</feature>
<feature type="region of interest" description="Disordered" evidence="1">
    <location>
        <begin position="25"/>
        <end position="82"/>
    </location>
</feature>
<keyword evidence="4" id="KW-1185">Reference proteome</keyword>
<dbReference type="InterPro" id="IPR056043">
    <property type="entry name" value="DUF7626"/>
</dbReference>
<proteinExistence type="predicted"/>
<dbReference type="Proteomes" id="UP000192596">
    <property type="component" value="Unassembled WGS sequence"/>
</dbReference>
<feature type="region of interest" description="Disordered" evidence="1">
    <location>
        <begin position="208"/>
        <end position="230"/>
    </location>
</feature>
<dbReference type="Pfam" id="PF24625">
    <property type="entry name" value="DUF7626"/>
    <property type="match status" value="1"/>
</dbReference>
<evidence type="ECO:0000313" key="3">
    <source>
        <dbReference type="EMBL" id="OQO07787.1"/>
    </source>
</evidence>
<dbReference type="EMBL" id="NAJO01000013">
    <property type="protein sequence ID" value="OQO07787.1"/>
    <property type="molecule type" value="Genomic_DNA"/>
</dbReference>
<feature type="compositionally biased region" description="Basic and acidic residues" evidence="1">
    <location>
        <begin position="212"/>
        <end position="221"/>
    </location>
</feature>
<dbReference type="OrthoDB" id="5321209at2759"/>